<dbReference type="GeneTree" id="ENSGT00940000156018"/>
<sequence length="1345" mass="144862">MQPVTALQLTRPLSPSSPSLPQSLPAPSLQEKEVREPPQSQPQPKPQHAPQRIPRLRAVVESQAFKNILVDEMDIMFSQAATLIQANWRGYQLRQKLVSQMMAAKAIQEAWRRFSTRRLLHSSKLGAKKVSKDEGDIPYHPPQQVRFHYPEDHPALSPPVMVNKKTQFPSRDNLTLSQPLATPGGAEPGMQTPCGHGTAGVVFLPPQTMATRLPCPMNLRPKHQPCLITKTVRSPCCSTHLEGDKVKSKHYDLSNLGPLKNQTQVHIEAVIKAPPLSCPVTKTSPKMHPGVSTLKSPAPMSTEPKASPQACPSSITPVMRNLPQTCAVRPMMTKAPVHMYPTSSLTSTTPQVRPAGTVARGVPQGCLLASSVKASPHPVAPMSRSPPQTSTGPGTTKTSPQTRPTSPTAKLSPQMRLAAMITKTPAQIRSVAAVLRTFCMVPPVVNNFKAPPQTPVAGVPNTSSQARLNTTRAKVTVNAKQTTGIAKAFSQSYLAKGKTEIKPAPSKLMMKERAPKTHTAMGMTRALSWTRVAEDRTKPPGQTHHQAEVIKVRSKVYTPVETPVTLSPAQMAIPSTKTLSNAQTPIRQARVQSHLATHPSRAPSHPPSGVADVTVALPKGHLATGPPSTMLQPQLATCVTKGSSQIRPPAKQSSIPSQARQATCPKKATSQGYPPTKLGKAPSLAHLLTCLTKVSSQGHIPIGLTKAHSQAQMVPETAKCLFTAHAPADLSSKTQSQPLLTGSKASVQFWQHFGSLDTGSQAKPEDKRMAQFQLHSRTQTKTTQDPCSVAMDTQGMLVPLLTSAGHPTCNAESWGDGVPSQMPPPPPPMPSQTMSCQDDVVISQIASLCAEALAALGSQEDLRALLVKALSQGEVRAAVSQALSREVLGATVVKTLPQSMLGMALIKALSWGELGVTLSRALSRGELRTELPKSVQSRLAEVLCKALSGEEQAALSQALCQGELGAVFSQSLSQVAQRTGTMLPKATSKSAASSMIMASTPVEVNCRGHLAVEWGPALGSVKPPSSKGPVDTMAGCQLWNLASPSVAVKPTDCSEMLPSMWYPTRVPRPWDPMGNVAVLDRKPSGELLVSMKAMNSIFVQAVVTIQACTRGYLVRRTIKVWHQWAIIIQATWRGYRVRKNLAQLFRATTIIQAAWRGYCARRDRACQVLLPTAWPEQGNGARKTSYRRSSNHCCFLSCQPEVCNFCQSLSPQQKSPSVVMLMGSRPRTCHVCGHTLSTRVVQGVGQGISGGTGSRWASASQRGSLCPQKNQAATAIQSAWRGFKTRRQLSRQQSAAKVVQANWRGHYTRSCLTTDALLGSGSPWDRSRDASRHSVQSQSLHWPGV</sequence>
<feature type="region of interest" description="Disordered" evidence="6">
    <location>
        <begin position="280"/>
        <end position="315"/>
    </location>
</feature>
<reference evidence="7" key="1">
    <citation type="submission" date="2025-08" db="UniProtKB">
        <authorList>
            <consortium name="Ensembl"/>
        </authorList>
    </citation>
    <scope>IDENTIFICATION</scope>
</reference>
<comment type="function">
    <text evidence="3">Essential for spermiogenesis and fertilization. May be required for manchette assembly in elongating spermatids.</text>
</comment>
<dbReference type="InterPro" id="IPR000048">
    <property type="entry name" value="IQ_motif_EF-hand-BS"/>
</dbReference>
<keyword evidence="2" id="KW-0677">Repeat</keyword>
<dbReference type="Pfam" id="PF00612">
    <property type="entry name" value="IQ"/>
    <property type="match status" value="5"/>
</dbReference>
<dbReference type="FunFam" id="1.20.5.190:FF:000021">
    <property type="entry name" value="IQ motif containing N"/>
    <property type="match status" value="1"/>
</dbReference>
<dbReference type="SMART" id="SM00015">
    <property type="entry name" value="IQ"/>
    <property type="match status" value="7"/>
</dbReference>
<dbReference type="PROSITE" id="PS50096">
    <property type="entry name" value="IQ"/>
    <property type="match status" value="6"/>
</dbReference>
<comment type="subunit">
    <text evidence="4">Interacts with calmodulin.</text>
</comment>
<dbReference type="Proteomes" id="UP000694385">
    <property type="component" value="Unassembled WGS sequence"/>
</dbReference>
<dbReference type="Ensembl" id="ENSJJAT00000024171.1">
    <property type="protein sequence ID" value="ENSJJAP00000017649.1"/>
    <property type="gene ID" value="ENSJJAG00000019138.1"/>
</dbReference>
<feature type="region of interest" description="Disordered" evidence="6">
    <location>
        <begin position="1322"/>
        <end position="1345"/>
    </location>
</feature>
<dbReference type="PANTHER" id="PTHR22590">
    <property type="entry name" value="MYOSIN MOTOR DOMAIN-CONTAINING PROTEIN"/>
    <property type="match status" value="1"/>
</dbReference>
<feature type="region of interest" description="Disordered" evidence="6">
    <location>
        <begin position="1"/>
        <end position="52"/>
    </location>
</feature>
<feature type="region of interest" description="Disordered" evidence="6">
    <location>
        <begin position="644"/>
        <end position="675"/>
    </location>
</feature>
<feature type="region of interest" description="Disordered" evidence="6">
    <location>
        <begin position="374"/>
        <end position="413"/>
    </location>
</feature>
<feature type="compositionally biased region" description="Low complexity" evidence="6">
    <location>
        <begin position="7"/>
        <end position="29"/>
    </location>
</feature>
<dbReference type="Gene3D" id="1.20.5.190">
    <property type="match status" value="3"/>
</dbReference>
<dbReference type="GO" id="GO:0007286">
    <property type="term" value="P:spermatid development"/>
    <property type="evidence" value="ECO:0007669"/>
    <property type="project" value="UniProtKB-ARBA"/>
</dbReference>
<evidence type="ECO:0000256" key="5">
    <source>
        <dbReference type="ARBA" id="ARBA00070684"/>
    </source>
</evidence>
<keyword evidence="8" id="KW-1185">Reference proteome</keyword>
<keyword evidence="1" id="KW-0217">Developmental protein</keyword>
<feature type="compositionally biased region" description="Low complexity" evidence="6">
    <location>
        <begin position="383"/>
        <end position="402"/>
    </location>
</feature>
<organism evidence="7 8">
    <name type="scientific">Jaculus jaculus</name>
    <name type="common">Lesser Egyptian jerboa</name>
    <dbReference type="NCBI Taxonomy" id="51337"/>
    <lineage>
        <taxon>Eukaryota</taxon>
        <taxon>Metazoa</taxon>
        <taxon>Chordata</taxon>
        <taxon>Craniata</taxon>
        <taxon>Vertebrata</taxon>
        <taxon>Euteleostomi</taxon>
        <taxon>Mammalia</taxon>
        <taxon>Eutheria</taxon>
        <taxon>Euarchontoglires</taxon>
        <taxon>Glires</taxon>
        <taxon>Rodentia</taxon>
        <taxon>Myomorpha</taxon>
        <taxon>Dipodoidea</taxon>
        <taxon>Dipodidae</taxon>
        <taxon>Dipodinae</taxon>
        <taxon>Jaculus</taxon>
    </lineage>
</organism>
<evidence type="ECO:0000256" key="2">
    <source>
        <dbReference type="ARBA" id="ARBA00022737"/>
    </source>
</evidence>
<reference evidence="7" key="2">
    <citation type="submission" date="2025-09" db="UniProtKB">
        <authorList>
            <consortium name="Ensembl"/>
        </authorList>
    </citation>
    <scope>IDENTIFICATION</scope>
</reference>
<protein>
    <recommendedName>
        <fullName evidence="5">IQ domain-containing protein N</fullName>
    </recommendedName>
</protein>
<dbReference type="PANTHER" id="PTHR22590:SF2">
    <property type="entry name" value="IQ DOMAIN-CONTAINING PROTEIN N"/>
    <property type="match status" value="1"/>
</dbReference>
<evidence type="ECO:0000256" key="1">
    <source>
        <dbReference type="ARBA" id="ARBA00022473"/>
    </source>
</evidence>
<name>A0A8C5P2N2_JACJA</name>
<dbReference type="CDD" id="cd23767">
    <property type="entry name" value="IQCD"/>
    <property type="match status" value="5"/>
</dbReference>
<evidence type="ECO:0000313" key="7">
    <source>
        <dbReference type="Ensembl" id="ENSJJAP00000017649.1"/>
    </source>
</evidence>
<dbReference type="FunFam" id="1.20.5.190:FF:000041">
    <property type="entry name" value="IQ motif containing N"/>
    <property type="match status" value="1"/>
</dbReference>
<dbReference type="InterPro" id="IPR052318">
    <property type="entry name" value="CellDiv_DevSignal_Domain"/>
</dbReference>
<feature type="compositionally biased region" description="Polar residues" evidence="6">
    <location>
        <begin position="1333"/>
        <end position="1345"/>
    </location>
</feature>
<dbReference type="InterPro" id="IPR027417">
    <property type="entry name" value="P-loop_NTPase"/>
</dbReference>
<feature type="compositionally biased region" description="Polar residues" evidence="6">
    <location>
        <begin position="644"/>
        <end position="661"/>
    </location>
</feature>
<dbReference type="SUPFAM" id="SSF52540">
    <property type="entry name" value="P-loop containing nucleoside triphosphate hydrolases"/>
    <property type="match status" value="3"/>
</dbReference>
<dbReference type="OMA" id="ITAKHQP"/>
<evidence type="ECO:0000313" key="8">
    <source>
        <dbReference type="Proteomes" id="UP000694385"/>
    </source>
</evidence>
<evidence type="ECO:0000256" key="6">
    <source>
        <dbReference type="SAM" id="MobiDB-lite"/>
    </source>
</evidence>
<evidence type="ECO:0000256" key="4">
    <source>
        <dbReference type="ARBA" id="ARBA00063186"/>
    </source>
</evidence>
<evidence type="ECO:0000256" key="3">
    <source>
        <dbReference type="ARBA" id="ARBA00057744"/>
    </source>
</evidence>
<proteinExistence type="predicted"/>
<accession>A0A8C5P2N2</accession>